<organism evidence="2 3">
    <name type="scientific">Gossypium stocksii</name>
    <dbReference type="NCBI Taxonomy" id="47602"/>
    <lineage>
        <taxon>Eukaryota</taxon>
        <taxon>Viridiplantae</taxon>
        <taxon>Streptophyta</taxon>
        <taxon>Embryophyta</taxon>
        <taxon>Tracheophyta</taxon>
        <taxon>Spermatophyta</taxon>
        <taxon>Magnoliopsida</taxon>
        <taxon>eudicotyledons</taxon>
        <taxon>Gunneridae</taxon>
        <taxon>Pentapetalae</taxon>
        <taxon>rosids</taxon>
        <taxon>malvids</taxon>
        <taxon>Malvales</taxon>
        <taxon>Malvaceae</taxon>
        <taxon>Malvoideae</taxon>
        <taxon>Gossypium</taxon>
    </lineage>
</organism>
<gene>
    <name evidence="2" type="ORF">J1N35_045380</name>
</gene>
<evidence type="ECO:0000256" key="1">
    <source>
        <dbReference type="SAM" id="MobiDB-lite"/>
    </source>
</evidence>
<evidence type="ECO:0000313" key="2">
    <source>
        <dbReference type="EMBL" id="KAH1033206.1"/>
    </source>
</evidence>
<accession>A0A9D3UAW4</accession>
<reference evidence="2 3" key="1">
    <citation type="journal article" date="2021" name="Plant Biotechnol. J.">
        <title>Multi-omics assisted identification of the key and species-specific regulatory components of drought-tolerant mechanisms in Gossypium stocksii.</title>
        <authorList>
            <person name="Yu D."/>
            <person name="Ke L."/>
            <person name="Zhang D."/>
            <person name="Wu Y."/>
            <person name="Sun Y."/>
            <person name="Mei J."/>
            <person name="Sun J."/>
            <person name="Sun Y."/>
        </authorList>
    </citation>
    <scope>NUCLEOTIDE SEQUENCE [LARGE SCALE GENOMIC DNA]</scope>
    <source>
        <strain evidence="3">cv. E1</strain>
        <tissue evidence="2">Leaf</tissue>
    </source>
</reference>
<feature type="compositionally biased region" description="Basic and acidic residues" evidence="1">
    <location>
        <begin position="46"/>
        <end position="61"/>
    </location>
</feature>
<dbReference type="EMBL" id="JAIQCV010000013">
    <property type="protein sequence ID" value="KAH1033206.1"/>
    <property type="molecule type" value="Genomic_DNA"/>
</dbReference>
<protein>
    <submittedName>
        <fullName evidence="2">Uncharacterized protein</fullName>
    </submittedName>
</protein>
<comment type="caution">
    <text evidence="2">The sequence shown here is derived from an EMBL/GenBank/DDBJ whole genome shotgun (WGS) entry which is preliminary data.</text>
</comment>
<proteinExistence type="predicted"/>
<name>A0A9D3UAW4_9ROSI</name>
<feature type="region of interest" description="Disordered" evidence="1">
    <location>
        <begin position="40"/>
        <end position="77"/>
    </location>
</feature>
<evidence type="ECO:0000313" key="3">
    <source>
        <dbReference type="Proteomes" id="UP000828251"/>
    </source>
</evidence>
<dbReference type="Proteomes" id="UP000828251">
    <property type="component" value="Unassembled WGS sequence"/>
</dbReference>
<sequence length="77" mass="8278">MTCDCKFQLGSVSSAATGVAVKEKRKGKKGRTGVGTINDVAYLQGHSRDNDTGDTRREKWRFGPQSGPPTPKARANV</sequence>
<keyword evidence="3" id="KW-1185">Reference proteome</keyword>
<dbReference type="AlphaFoldDB" id="A0A9D3UAW4"/>